<name>A0AAV7M870_PLEWA</name>
<evidence type="ECO:0000256" key="3">
    <source>
        <dbReference type="ARBA" id="ARBA00022516"/>
    </source>
</evidence>
<evidence type="ECO:0000256" key="4">
    <source>
        <dbReference type="ARBA" id="ARBA00022723"/>
    </source>
</evidence>
<feature type="transmembrane region" description="Helical" evidence="7">
    <location>
        <begin position="100"/>
        <end position="122"/>
    </location>
</feature>
<keyword evidence="7" id="KW-0812">Transmembrane</keyword>
<keyword evidence="7" id="KW-1133">Transmembrane helix</keyword>
<keyword evidence="9" id="KW-1185">Reference proteome</keyword>
<reference evidence="8" key="1">
    <citation type="journal article" date="2022" name="bioRxiv">
        <title>Sequencing and chromosome-scale assembly of the giantPleurodeles waltlgenome.</title>
        <authorList>
            <person name="Brown T."/>
            <person name="Elewa A."/>
            <person name="Iarovenko S."/>
            <person name="Subramanian E."/>
            <person name="Araus A.J."/>
            <person name="Petzold A."/>
            <person name="Susuki M."/>
            <person name="Suzuki K.-i.T."/>
            <person name="Hayashi T."/>
            <person name="Toyoda A."/>
            <person name="Oliveira C."/>
            <person name="Osipova E."/>
            <person name="Leigh N.D."/>
            <person name="Simon A."/>
            <person name="Yun M.H."/>
        </authorList>
    </citation>
    <scope>NUCLEOTIDE SEQUENCE</scope>
    <source>
        <strain evidence="8">20211129_DDA</strain>
        <tissue evidence="8">Liver</tissue>
    </source>
</reference>
<accession>A0AAV7M870</accession>
<evidence type="ECO:0000256" key="6">
    <source>
        <dbReference type="SAM" id="MobiDB-lite"/>
    </source>
</evidence>
<evidence type="ECO:0000256" key="7">
    <source>
        <dbReference type="SAM" id="Phobius"/>
    </source>
</evidence>
<dbReference type="InterPro" id="IPR001128">
    <property type="entry name" value="Cyt_P450"/>
</dbReference>
<feature type="region of interest" description="Disordered" evidence="6">
    <location>
        <begin position="21"/>
        <end position="40"/>
    </location>
</feature>
<keyword evidence="4" id="KW-0479">Metal-binding</keyword>
<organism evidence="8 9">
    <name type="scientific">Pleurodeles waltl</name>
    <name type="common">Iberian ribbed newt</name>
    <dbReference type="NCBI Taxonomy" id="8319"/>
    <lineage>
        <taxon>Eukaryota</taxon>
        <taxon>Metazoa</taxon>
        <taxon>Chordata</taxon>
        <taxon>Craniata</taxon>
        <taxon>Vertebrata</taxon>
        <taxon>Euteleostomi</taxon>
        <taxon>Amphibia</taxon>
        <taxon>Batrachia</taxon>
        <taxon>Caudata</taxon>
        <taxon>Salamandroidea</taxon>
        <taxon>Salamandridae</taxon>
        <taxon>Pleurodelinae</taxon>
        <taxon>Pleurodeles</taxon>
    </lineage>
</organism>
<dbReference type="SUPFAM" id="SSF48264">
    <property type="entry name" value="Cytochrome P450"/>
    <property type="match status" value="1"/>
</dbReference>
<dbReference type="Proteomes" id="UP001066276">
    <property type="component" value="Chromosome 10"/>
</dbReference>
<evidence type="ECO:0000313" key="9">
    <source>
        <dbReference type="Proteomes" id="UP001066276"/>
    </source>
</evidence>
<evidence type="ECO:0000256" key="5">
    <source>
        <dbReference type="ARBA" id="ARBA00023004"/>
    </source>
</evidence>
<dbReference type="PANTHER" id="PTHR24306:SF0">
    <property type="entry name" value="7-ALPHA-HYDROXYCHOLEST-4-EN-3-ONE 12-ALPHA-HYDROXYLASE"/>
    <property type="match status" value="1"/>
</dbReference>
<keyword evidence="7" id="KW-0472">Membrane</keyword>
<sequence>MPASMHPFKYSADRHQEPAVAMTGEGPAGGAAATPETFAGEDAEPRAARQRFLLCQYNFENIIREARVNSYDETDFMTVLLLRNFGIANQTENTFADMPFFVPLVIMLIFSALGGLYLLGLFRRRRTNEPPLDKGIIPWLGHALQCKDNAAEFLKKMQEKHGDIFTVHIGGYYITFLMDPLSFDSVLKESRSKLDFEKFAQDLSARFFSYYSTPSGPKHLQTSSIKYLMGDGLVVVTQAMMENVQKLMLYSVGSGEHNRTWKQDGLSHFTYKIVFRAGYLSLFGNESAKQAGSTEKAKELDRVLSEELYHEFRKYDRLFPRLAYTILSLKEKLEVDRLKKYF</sequence>
<evidence type="ECO:0000256" key="2">
    <source>
        <dbReference type="ARBA" id="ARBA00010617"/>
    </source>
</evidence>
<dbReference type="GO" id="GO:0005789">
    <property type="term" value="C:endoplasmic reticulum membrane"/>
    <property type="evidence" value="ECO:0007669"/>
    <property type="project" value="UniProtKB-SubCell"/>
</dbReference>
<dbReference type="AlphaFoldDB" id="A0AAV7M870"/>
<dbReference type="PANTHER" id="PTHR24306">
    <property type="match status" value="1"/>
</dbReference>
<comment type="subcellular location">
    <subcellularLocation>
        <location evidence="1">Endoplasmic reticulum membrane</location>
        <topology evidence="1">Single-pass membrane protein</topology>
    </subcellularLocation>
</comment>
<dbReference type="Gene3D" id="1.10.630.10">
    <property type="entry name" value="Cytochrome P450"/>
    <property type="match status" value="1"/>
</dbReference>
<gene>
    <name evidence="8" type="ORF">NDU88_004372</name>
</gene>
<keyword evidence="3" id="KW-0443">Lipid metabolism</keyword>
<comment type="caution">
    <text evidence="8">The sequence shown here is derived from an EMBL/GenBank/DDBJ whole genome shotgun (WGS) entry which is preliminary data.</text>
</comment>
<feature type="compositionally biased region" description="Low complexity" evidence="6">
    <location>
        <begin position="30"/>
        <end position="40"/>
    </location>
</feature>
<dbReference type="Pfam" id="PF00067">
    <property type="entry name" value="p450"/>
    <property type="match status" value="1"/>
</dbReference>
<dbReference type="EMBL" id="JANPWB010000014">
    <property type="protein sequence ID" value="KAJ1099269.1"/>
    <property type="molecule type" value="Genomic_DNA"/>
</dbReference>
<evidence type="ECO:0000256" key="1">
    <source>
        <dbReference type="ARBA" id="ARBA00004389"/>
    </source>
</evidence>
<keyword evidence="3" id="KW-0444">Lipid biosynthesis</keyword>
<dbReference type="InterPro" id="IPR036396">
    <property type="entry name" value="Cyt_P450_sf"/>
</dbReference>
<evidence type="ECO:0000313" key="8">
    <source>
        <dbReference type="EMBL" id="KAJ1099269.1"/>
    </source>
</evidence>
<dbReference type="GO" id="GO:0020037">
    <property type="term" value="F:heme binding"/>
    <property type="evidence" value="ECO:0007669"/>
    <property type="project" value="InterPro"/>
</dbReference>
<comment type="similarity">
    <text evidence="2">Belongs to the cytochrome P450 family.</text>
</comment>
<dbReference type="GO" id="GO:0005506">
    <property type="term" value="F:iron ion binding"/>
    <property type="evidence" value="ECO:0007669"/>
    <property type="project" value="InterPro"/>
</dbReference>
<protein>
    <submittedName>
        <fullName evidence="8">Uncharacterized protein</fullName>
    </submittedName>
</protein>
<dbReference type="PRINTS" id="PR00465">
    <property type="entry name" value="EP450IV"/>
</dbReference>
<proteinExistence type="inferred from homology"/>
<keyword evidence="5" id="KW-0408">Iron</keyword>
<dbReference type="GO" id="GO:0008397">
    <property type="term" value="F:sterol 12-alpha-hydroxylase activity"/>
    <property type="evidence" value="ECO:0007669"/>
    <property type="project" value="TreeGrafter"/>
</dbReference>
<dbReference type="InterPro" id="IPR002403">
    <property type="entry name" value="Cyt_P450_E_grp-IV"/>
</dbReference>